<protein>
    <submittedName>
        <fullName evidence="3">Uncharacterized protein</fullName>
    </submittedName>
</protein>
<reference evidence="3" key="1">
    <citation type="submission" date="2021-01" db="EMBL/GenBank/DDBJ databases">
        <authorList>
            <person name="Corre E."/>
            <person name="Pelletier E."/>
            <person name="Niang G."/>
            <person name="Scheremetjew M."/>
            <person name="Finn R."/>
            <person name="Kale V."/>
            <person name="Holt S."/>
            <person name="Cochrane G."/>
            <person name="Meng A."/>
            <person name="Brown T."/>
            <person name="Cohen L."/>
        </authorList>
    </citation>
    <scope>NUCLEOTIDE SEQUENCE</scope>
    <source>
        <strain evidence="3">CCMP1594</strain>
    </source>
</reference>
<sequence length="606" mass="69859">MSTDLQATSSGAHPVPNSAHDDVFNSLMPSFRKNPLPATIIGFDYSGEVETDELFWHVAAKKGFTPDDFGQKTLADFGGPGVTPHVQKKRWDVWVANRNKNIKSVLQARHAVVKHKNYFGYNALLSNARTPRSPQAPGKTLEHTKQVMTQRIEFAQTHNQYLMRLEQEREQRKKNEIDRLNRHYDDINTENFLRYQDKMQQQVRLQQALVDRHRHEEEEAVLRENLRKQLEKENVKKTTLLELKHAHATAVCSARQEELRQKVADRSATKAAEISLRREKLEAEHLAKVTAKLASYDQSHGAAIKQKETQQQVMRELGQKRLEKQMEACQRAETLRAERVQHIQEKDRELMQKREQNVTNQRTYRDGLKQVKQQNVRERMHRVLATGGALEEQKKERVLKKRSEMQQASERQKQLNNELLEMRQEGMRLENQRKAEAVARAHIVKEIEFAAKKDVINGKYLQMLQNEQQRQNIAQEFENKRIAHMKKMMTMPKAHAACPPLQPRNSQSARSYGSMKGSQTSSHEQIAQETAVEGPEGFSERQYVDDSPDVGESVGHLDARRSCTEEADRGDAEDVEAAMEQSLQDEETVQDDDDPTDEGQPTDEES</sequence>
<evidence type="ECO:0000256" key="1">
    <source>
        <dbReference type="SAM" id="Coils"/>
    </source>
</evidence>
<feature type="compositionally biased region" description="Acidic residues" evidence="2">
    <location>
        <begin position="573"/>
        <end position="606"/>
    </location>
</feature>
<dbReference type="AlphaFoldDB" id="A0A7S4GJY4"/>
<name>A0A7S4GJY4_9EUGL</name>
<feature type="coiled-coil region" evidence="1">
    <location>
        <begin position="391"/>
        <end position="432"/>
    </location>
</feature>
<evidence type="ECO:0000256" key="2">
    <source>
        <dbReference type="SAM" id="MobiDB-lite"/>
    </source>
</evidence>
<feature type="coiled-coil region" evidence="1">
    <location>
        <begin position="163"/>
        <end position="243"/>
    </location>
</feature>
<feature type="region of interest" description="Disordered" evidence="2">
    <location>
        <begin position="494"/>
        <end position="606"/>
    </location>
</feature>
<gene>
    <name evidence="3" type="ORF">EGYM00163_LOCUS50626</name>
</gene>
<proteinExistence type="predicted"/>
<dbReference type="EMBL" id="HBJA01147372">
    <property type="protein sequence ID" value="CAE0839254.1"/>
    <property type="molecule type" value="Transcribed_RNA"/>
</dbReference>
<organism evidence="3">
    <name type="scientific">Eutreptiella gymnastica</name>
    <dbReference type="NCBI Taxonomy" id="73025"/>
    <lineage>
        <taxon>Eukaryota</taxon>
        <taxon>Discoba</taxon>
        <taxon>Euglenozoa</taxon>
        <taxon>Euglenida</taxon>
        <taxon>Spirocuta</taxon>
        <taxon>Euglenophyceae</taxon>
        <taxon>Eutreptiales</taxon>
        <taxon>Eutreptiaceae</taxon>
        <taxon>Eutreptiella</taxon>
    </lineage>
</organism>
<accession>A0A7S4GJY4</accession>
<feature type="compositionally biased region" description="Polar residues" evidence="2">
    <location>
        <begin position="503"/>
        <end position="528"/>
    </location>
</feature>
<evidence type="ECO:0000313" key="3">
    <source>
        <dbReference type="EMBL" id="CAE0839254.1"/>
    </source>
</evidence>
<feature type="compositionally biased region" description="Basic and acidic residues" evidence="2">
    <location>
        <begin position="555"/>
        <end position="572"/>
    </location>
</feature>
<keyword evidence="1" id="KW-0175">Coiled coil</keyword>